<name>A0A9N9NRM4_9GLOM</name>
<dbReference type="Proteomes" id="UP000789405">
    <property type="component" value="Unassembled WGS sequence"/>
</dbReference>
<dbReference type="AlphaFoldDB" id="A0A9N9NRM4"/>
<reference evidence="1" key="1">
    <citation type="submission" date="2021-06" db="EMBL/GenBank/DDBJ databases">
        <authorList>
            <person name="Kallberg Y."/>
            <person name="Tangrot J."/>
            <person name="Rosling A."/>
        </authorList>
    </citation>
    <scope>NUCLEOTIDE SEQUENCE</scope>
    <source>
        <strain evidence="1">MA453B</strain>
    </source>
</reference>
<comment type="caution">
    <text evidence="1">The sequence shown here is derived from an EMBL/GenBank/DDBJ whole genome shotgun (WGS) entry which is preliminary data.</text>
</comment>
<protein>
    <submittedName>
        <fullName evidence="1">811_t:CDS:1</fullName>
    </submittedName>
</protein>
<sequence>MELFNDTEPINATTYEALNELLNILNELNDTMNKDYQSGIGHRLIFDTDSPDKA</sequence>
<accession>A0A9N9NRM4</accession>
<keyword evidence="2" id="KW-1185">Reference proteome</keyword>
<evidence type="ECO:0000313" key="2">
    <source>
        <dbReference type="Proteomes" id="UP000789405"/>
    </source>
</evidence>
<proteinExistence type="predicted"/>
<gene>
    <name evidence="1" type="ORF">DERYTH_LOCUS16936</name>
</gene>
<dbReference type="EMBL" id="CAJVPY010015353">
    <property type="protein sequence ID" value="CAG8751417.1"/>
    <property type="molecule type" value="Genomic_DNA"/>
</dbReference>
<evidence type="ECO:0000313" key="1">
    <source>
        <dbReference type="EMBL" id="CAG8751417.1"/>
    </source>
</evidence>
<organism evidence="1 2">
    <name type="scientific">Dentiscutata erythropus</name>
    <dbReference type="NCBI Taxonomy" id="1348616"/>
    <lineage>
        <taxon>Eukaryota</taxon>
        <taxon>Fungi</taxon>
        <taxon>Fungi incertae sedis</taxon>
        <taxon>Mucoromycota</taxon>
        <taxon>Glomeromycotina</taxon>
        <taxon>Glomeromycetes</taxon>
        <taxon>Diversisporales</taxon>
        <taxon>Gigasporaceae</taxon>
        <taxon>Dentiscutata</taxon>
    </lineage>
</organism>
<feature type="non-terminal residue" evidence="1">
    <location>
        <position position="54"/>
    </location>
</feature>